<evidence type="ECO:0000313" key="5">
    <source>
        <dbReference type="EMBL" id="TDO96678.1"/>
    </source>
</evidence>
<evidence type="ECO:0000256" key="2">
    <source>
        <dbReference type="ARBA" id="ARBA00022741"/>
    </source>
</evidence>
<dbReference type="GO" id="GO:0016887">
    <property type="term" value="F:ATP hydrolysis activity"/>
    <property type="evidence" value="ECO:0007669"/>
    <property type="project" value="InterPro"/>
</dbReference>
<dbReference type="InterPro" id="IPR003959">
    <property type="entry name" value="ATPase_AAA_core"/>
</dbReference>
<dbReference type="Pfam" id="PF00004">
    <property type="entry name" value="AAA"/>
    <property type="match status" value="1"/>
</dbReference>
<protein>
    <submittedName>
        <fullName evidence="5">ATPase family protein associated with various cellular activities (AAA)</fullName>
    </submittedName>
</protein>
<comment type="caution">
    <text evidence="5">The sequence shown here is derived from an EMBL/GenBank/DDBJ whole genome shotgun (WGS) entry which is preliminary data.</text>
</comment>
<dbReference type="InterPro" id="IPR027417">
    <property type="entry name" value="P-loop_NTPase"/>
</dbReference>
<evidence type="ECO:0000313" key="6">
    <source>
        <dbReference type="Proteomes" id="UP000294656"/>
    </source>
</evidence>
<evidence type="ECO:0000256" key="1">
    <source>
        <dbReference type="ARBA" id="ARBA00006914"/>
    </source>
</evidence>
<dbReference type="AlphaFoldDB" id="A0A4R6M5Q0"/>
<dbReference type="Gene3D" id="3.40.50.300">
    <property type="entry name" value="P-loop containing nucleotide triphosphate hydrolases"/>
    <property type="match status" value="1"/>
</dbReference>
<dbReference type="InterPro" id="IPR003593">
    <property type="entry name" value="AAA+_ATPase"/>
</dbReference>
<dbReference type="SUPFAM" id="SSF52540">
    <property type="entry name" value="P-loop containing nucleoside triphosphate hydrolases"/>
    <property type="match status" value="1"/>
</dbReference>
<name>A0A4R6M5Q0_9GAMM</name>
<evidence type="ECO:0000256" key="3">
    <source>
        <dbReference type="ARBA" id="ARBA00022840"/>
    </source>
</evidence>
<dbReference type="Proteomes" id="UP000294656">
    <property type="component" value="Unassembled WGS sequence"/>
</dbReference>
<dbReference type="PANTHER" id="PTHR23073">
    <property type="entry name" value="26S PROTEASOME REGULATORY SUBUNIT"/>
    <property type="match status" value="1"/>
</dbReference>
<gene>
    <name evidence="5" type="ORF">DFP79_2440</name>
</gene>
<reference evidence="5 6" key="1">
    <citation type="submission" date="2019-03" db="EMBL/GenBank/DDBJ databases">
        <title>Genomic Encyclopedia of Type Strains, Phase III (KMG-III): the genomes of soil and plant-associated and newly described type strains.</title>
        <authorList>
            <person name="Whitman W."/>
        </authorList>
    </citation>
    <scope>NUCLEOTIDE SEQUENCE [LARGE SCALE GENOMIC DNA]</scope>
    <source>
        <strain evidence="5 6">CECT 7378</strain>
    </source>
</reference>
<feature type="domain" description="AAA+ ATPase" evidence="4">
    <location>
        <begin position="454"/>
        <end position="586"/>
    </location>
</feature>
<dbReference type="CDD" id="cd19481">
    <property type="entry name" value="RecA-like_protease"/>
    <property type="match status" value="1"/>
</dbReference>
<dbReference type="GO" id="GO:0005524">
    <property type="term" value="F:ATP binding"/>
    <property type="evidence" value="ECO:0007669"/>
    <property type="project" value="UniProtKB-KW"/>
</dbReference>
<keyword evidence="2" id="KW-0547">Nucleotide-binding</keyword>
<keyword evidence="6" id="KW-1185">Reference proteome</keyword>
<accession>A0A4R6M5Q0</accession>
<dbReference type="EMBL" id="SNXC01000013">
    <property type="protein sequence ID" value="TDO96678.1"/>
    <property type="molecule type" value="Genomic_DNA"/>
</dbReference>
<dbReference type="InterPro" id="IPR050221">
    <property type="entry name" value="26S_Proteasome_ATPase"/>
</dbReference>
<keyword evidence="3" id="KW-0067">ATP-binding</keyword>
<sequence>MSMEIAQMEAEQALAAACYRLGETLNDAQATKTDVLSARDTHFDRLDALTDQTKWQLLQESFALSNHAVSLLAIVYLFQLEPDLLAVYSKLSWYEQGGGISAKRALYLSVDEYSDETPSDFPMLVMPSSELVKAQLLICANPVTPMVQSLMVSEPLFEYITTQRNVDHFARENVIDGYLNRVIDAASPATAAMYEGEFVVPSALLNIVEIDQQEETLAFVHNLTLNLKQQGLQLGDLWLVRTPITNPDAAAQLQKAILKAQLENMPAIQAVFWPSLISDCVTSSSLRSLAEYLIKTLHIIVFCNPLEESESSEQTLWVKEWESKHAYYYRPLPNQERKMAAWRELCVAEGCPNALTESEISQLVERYPLVSYQMLSAFEKVQKESTDGISYKSLQQTCLYSVDSKTKGLARFSLPRITMKDMVLKKEVTEQLDEIMARMRFRKEMTKESVTFLSGTQALFWGPPGTGKTMAAEAIAGELGLPLYKVNLSNVASKWIGETEKHLSKLFDQAERQQAVLLFDEADAIFAKRSEVESSQDKNANMGVSYLLQRMESYHGILLLSTNFKANIDDAFLRRFTTVTEFSLPDKATRKTLWNNVWQGSLKLTNAIDLNSLSADFELSPSQIRNVAERACLLALMDQKTEIDQVILAKALRREFDKQSAGFLTSKRISDWLK</sequence>
<dbReference type="OrthoDB" id="9809379at2"/>
<organism evidence="5 6">
    <name type="scientific">Marinomonas balearica</name>
    <dbReference type="NCBI Taxonomy" id="491947"/>
    <lineage>
        <taxon>Bacteria</taxon>
        <taxon>Pseudomonadati</taxon>
        <taxon>Pseudomonadota</taxon>
        <taxon>Gammaproteobacteria</taxon>
        <taxon>Oceanospirillales</taxon>
        <taxon>Oceanospirillaceae</taxon>
        <taxon>Marinomonas</taxon>
    </lineage>
</organism>
<proteinExistence type="inferred from homology"/>
<comment type="similarity">
    <text evidence="1">Belongs to the AAA ATPase family.</text>
</comment>
<evidence type="ECO:0000259" key="4">
    <source>
        <dbReference type="SMART" id="SM00382"/>
    </source>
</evidence>
<dbReference type="RefSeq" id="WP_133504189.1">
    <property type="nucleotide sequence ID" value="NZ_SNXC01000013.1"/>
</dbReference>
<dbReference type="SMART" id="SM00382">
    <property type="entry name" value="AAA"/>
    <property type="match status" value="1"/>
</dbReference>